<dbReference type="EMBL" id="FNAN01000004">
    <property type="protein sequence ID" value="SDE19921.1"/>
    <property type="molecule type" value="Genomic_DNA"/>
</dbReference>
<dbReference type="Proteomes" id="UP000198748">
    <property type="component" value="Unassembled WGS sequence"/>
</dbReference>
<proteinExistence type="predicted"/>
<sequence length="76" mass="9139">MKKRRYEDLTPDELIRHQLKQKGWAVVNQLGYIDLHTVSGTRSDSIRRFEADSTHSWKDWYRHGWRCVKVEVITNP</sequence>
<dbReference type="STRING" id="659014.SAMN04487996_10415"/>
<reference evidence="2" key="1">
    <citation type="submission" date="2016-10" db="EMBL/GenBank/DDBJ databases">
        <authorList>
            <person name="Varghese N."/>
            <person name="Submissions S."/>
        </authorList>
    </citation>
    <scope>NUCLEOTIDE SEQUENCE [LARGE SCALE GENOMIC DNA]</scope>
    <source>
        <strain evidence="2">DSM 25329</strain>
    </source>
</reference>
<dbReference type="AlphaFoldDB" id="A0A1G7AYT3"/>
<organism evidence="1 2">
    <name type="scientific">Dyadobacter soli</name>
    <dbReference type="NCBI Taxonomy" id="659014"/>
    <lineage>
        <taxon>Bacteria</taxon>
        <taxon>Pseudomonadati</taxon>
        <taxon>Bacteroidota</taxon>
        <taxon>Cytophagia</taxon>
        <taxon>Cytophagales</taxon>
        <taxon>Spirosomataceae</taxon>
        <taxon>Dyadobacter</taxon>
    </lineage>
</organism>
<keyword evidence="2" id="KW-1185">Reference proteome</keyword>
<gene>
    <name evidence="1" type="ORF">SAMN04487996_10415</name>
</gene>
<protein>
    <submittedName>
        <fullName evidence="1">Uncharacterized protein</fullName>
    </submittedName>
</protein>
<accession>A0A1G7AYT3</accession>
<evidence type="ECO:0000313" key="1">
    <source>
        <dbReference type="EMBL" id="SDE19921.1"/>
    </source>
</evidence>
<evidence type="ECO:0000313" key="2">
    <source>
        <dbReference type="Proteomes" id="UP000198748"/>
    </source>
</evidence>
<name>A0A1G7AYT3_9BACT</name>
<dbReference type="RefSeq" id="WP_090147801.1">
    <property type="nucleotide sequence ID" value="NZ_FNAN01000004.1"/>
</dbReference>